<feature type="domain" description="DUF577" evidence="1">
    <location>
        <begin position="388"/>
        <end position="562"/>
    </location>
</feature>
<gene>
    <name evidence="2" type="ordered locus">AXX17_At5g34590</name>
</gene>
<organism evidence="2 3">
    <name type="scientific">Arabidopsis thaliana</name>
    <name type="common">Mouse-ear cress</name>
    <dbReference type="NCBI Taxonomy" id="3702"/>
    <lineage>
        <taxon>Eukaryota</taxon>
        <taxon>Viridiplantae</taxon>
        <taxon>Streptophyta</taxon>
        <taxon>Embryophyta</taxon>
        <taxon>Tracheophyta</taxon>
        <taxon>Spermatophyta</taxon>
        <taxon>Magnoliopsida</taxon>
        <taxon>eudicotyledons</taxon>
        <taxon>Gunneridae</taxon>
        <taxon>Pentapetalae</taxon>
        <taxon>rosids</taxon>
        <taxon>malvids</taxon>
        <taxon>Brassicales</taxon>
        <taxon>Brassicaceae</taxon>
        <taxon>Camelineae</taxon>
        <taxon>Arabidopsis</taxon>
    </lineage>
</organism>
<protein>
    <recommendedName>
        <fullName evidence="1">DUF577 domain-containing protein</fullName>
    </recommendedName>
</protein>
<dbReference type="InterPro" id="IPR007598">
    <property type="entry name" value="DUF577"/>
</dbReference>
<dbReference type="ExpressionAtlas" id="A0A178UJ85">
    <property type="expression patterns" value="baseline and differential"/>
</dbReference>
<dbReference type="InterPro" id="IPR016024">
    <property type="entry name" value="ARM-type_fold"/>
</dbReference>
<accession>A0A178UJ85</accession>
<comment type="caution">
    <text evidence="2">The sequence shown here is derived from an EMBL/GenBank/DDBJ whole genome shotgun (WGS) entry which is preliminary data.</text>
</comment>
<dbReference type="Pfam" id="PF04510">
    <property type="entry name" value="DUF577"/>
    <property type="match status" value="2"/>
</dbReference>
<name>A0A178UJ85_ARATH</name>
<sequence length="622" mass="72431">MEESLNRKARDLLATPSHEGAEILVKQLSLPQETNEFQTAEDLFNFCANNFPNCLTLMFLKLYRHSSNDVIRFHSLYLLSETLAVFRNCNIKLSRVALHEIKPLVIECLTMQETKESDMKFLGRVVSLITYNVVICDNGGWHELSDCILWLAENEPVKAFHVFIDLPSVYQSFIDKFMKVIVEKAEKVLLNPVKSEVEDWSLALETVVKLGIQISYKDMRYVKMVENLLSILAKSVKELVEKGNEQFLVQGLEHLERFLSEDKYLCNYNKEQCHFVMAFMFRIKSFGTQSKEIIKKINWLVQTPGNRAGKHSSLKINPLVQTPGNQDHGEEFDRAWLDHLKTLLSLEVLKIFASTDLEDETREMAIRQLNVLLSDHTSKRVEIDFSVMRQLQPLLISCLRQEGITDSMFKVLGEVVSHVAFEIFKHQDVTWYALRNYITSSKIEFQRAVYIFQCLTMPLENEEFLIPVIEILLPEISRRLNPPTELMVDNSSWVLAFTGAFCAAIHLIEVSSHAEFVKEIAHKMVKSVRKLVERGMEVGLVRRAFRDVESIVKKQLRWYDTSEYKFVKGLLWRLYAIKGMKWESMIVLWRINVIVERRVDEMVKELPENEFDWLNLTDEEVE</sequence>
<dbReference type="PANTHER" id="PTHR31861">
    <property type="entry name" value="OS10G0507500 PROTEIN"/>
    <property type="match status" value="1"/>
</dbReference>
<evidence type="ECO:0000313" key="2">
    <source>
        <dbReference type="EMBL" id="OAO93337.1"/>
    </source>
</evidence>
<dbReference type="EMBL" id="LUHQ01000005">
    <property type="protein sequence ID" value="OAO93337.1"/>
    <property type="molecule type" value="Genomic_DNA"/>
</dbReference>
<dbReference type="AlphaFoldDB" id="A0A178UJ85"/>
<proteinExistence type="predicted"/>
<dbReference type="Proteomes" id="UP000078284">
    <property type="component" value="Chromosome 5"/>
</dbReference>
<reference evidence="3" key="1">
    <citation type="journal article" date="2016" name="Proc. Natl. Acad. Sci. U.S.A.">
        <title>Chromosome-level assembly of Arabidopsis thaliana Ler reveals the extent of translocation and inversion polymorphisms.</title>
        <authorList>
            <person name="Zapata L."/>
            <person name="Ding J."/>
            <person name="Willing E.M."/>
            <person name="Hartwig B."/>
            <person name="Bezdan D."/>
            <person name="Jiao W.B."/>
            <person name="Patel V."/>
            <person name="Velikkakam James G."/>
            <person name="Koornneef M."/>
            <person name="Ossowski S."/>
            <person name="Schneeberger K."/>
        </authorList>
    </citation>
    <scope>NUCLEOTIDE SEQUENCE [LARGE SCALE GENOMIC DNA]</scope>
    <source>
        <strain evidence="3">cv. Landsberg erecta</strain>
    </source>
</reference>
<dbReference type="PANTHER" id="PTHR31861:SF16">
    <property type="entry name" value="DUF577 DOMAIN-CONTAINING PROTEIN-RELATED"/>
    <property type="match status" value="1"/>
</dbReference>
<feature type="domain" description="DUF577" evidence="1">
    <location>
        <begin position="98"/>
        <end position="269"/>
    </location>
</feature>
<evidence type="ECO:0000313" key="3">
    <source>
        <dbReference type="Proteomes" id="UP000078284"/>
    </source>
</evidence>
<evidence type="ECO:0000259" key="1">
    <source>
        <dbReference type="Pfam" id="PF04510"/>
    </source>
</evidence>
<dbReference type="SUPFAM" id="SSF48371">
    <property type="entry name" value="ARM repeat"/>
    <property type="match status" value="1"/>
</dbReference>